<keyword evidence="2" id="KW-1185">Reference proteome</keyword>
<sequence>MEMVRKVRMKGFNALEVSENKTDGRPNNGARDIRRRGMWKRGRVEGAGRGGRIDYWARLIDRGPNGGQKRDNGLHQYGLRVNEAQAMEDHWPKQAYELEGPNLLKGCNGQQPNRPEGGLRRIRAHFEKVMGWARDPFEGPNLDPDESR</sequence>
<organism evidence="1 2">
    <name type="scientific">Nyssa sinensis</name>
    <dbReference type="NCBI Taxonomy" id="561372"/>
    <lineage>
        <taxon>Eukaryota</taxon>
        <taxon>Viridiplantae</taxon>
        <taxon>Streptophyta</taxon>
        <taxon>Embryophyta</taxon>
        <taxon>Tracheophyta</taxon>
        <taxon>Spermatophyta</taxon>
        <taxon>Magnoliopsida</taxon>
        <taxon>eudicotyledons</taxon>
        <taxon>Gunneridae</taxon>
        <taxon>Pentapetalae</taxon>
        <taxon>asterids</taxon>
        <taxon>Cornales</taxon>
        <taxon>Nyssaceae</taxon>
        <taxon>Nyssa</taxon>
    </lineage>
</organism>
<dbReference type="AlphaFoldDB" id="A0A5J4ZMB0"/>
<name>A0A5J4ZMB0_9ASTE</name>
<dbReference type="Proteomes" id="UP000325577">
    <property type="component" value="Linkage Group LG6"/>
</dbReference>
<protein>
    <submittedName>
        <fullName evidence="1">Uncharacterized protein</fullName>
    </submittedName>
</protein>
<dbReference type="EMBL" id="CM018049">
    <property type="protein sequence ID" value="KAA8519765.1"/>
    <property type="molecule type" value="Genomic_DNA"/>
</dbReference>
<evidence type="ECO:0000313" key="2">
    <source>
        <dbReference type="Proteomes" id="UP000325577"/>
    </source>
</evidence>
<proteinExistence type="predicted"/>
<accession>A0A5J4ZMB0</accession>
<reference evidence="1 2" key="1">
    <citation type="submission" date="2019-09" db="EMBL/GenBank/DDBJ databases">
        <title>A chromosome-level genome assembly of the Chinese tupelo Nyssa sinensis.</title>
        <authorList>
            <person name="Yang X."/>
            <person name="Kang M."/>
            <person name="Yang Y."/>
            <person name="Xiong H."/>
            <person name="Wang M."/>
            <person name="Zhang Z."/>
            <person name="Wang Z."/>
            <person name="Wu H."/>
            <person name="Ma T."/>
            <person name="Liu J."/>
            <person name="Xi Z."/>
        </authorList>
    </citation>
    <scope>NUCLEOTIDE SEQUENCE [LARGE SCALE GENOMIC DNA]</scope>
    <source>
        <strain evidence="1">J267</strain>
        <tissue evidence="1">Leaf</tissue>
    </source>
</reference>
<evidence type="ECO:0000313" key="1">
    <source>
        <dbReference type="EMBL" id="KAA8519765.1"/>
    </source>
</evidence>
<gene>
    <name evidence="1" type="ORF">F0562_014021</name>
</gene>